<reference evidence="1" key="1">
    <citation type="submission" date="2016-12" db="EMBL/GenBank/DDBJ databases">
        <title>Complete plasmid sequence carrying type IV-like and type VII secretion systems from an atypical mycobacteria strain.</title>
        <authorList>
            <person name="Morgado S."/>
            <person name="Marin M."/>
            <person name="Fonseca E."/>
            <person name="Freitas F."/>
            <person name="Vicente A.C."/>
        </authorList>
    </citation>
    <scope>NUCLEOTIDE SEQUENCE</scope>
    <source>
        <strain evidence="1">CBMA 213</strain>
        <plasmid evidence="1">pCBMA213_2</plasmid>
    </source>
</reference>
<evidence type="ECO:0000313" key="1">
    <source>
        <dbReference type="EMBL" id="AQS22417.1"/>
    </source>
</evidence>
<accession>A0A1S6GKM5</accession>
<dbReference type="RefSeq" id="WP_155909895.1">
    <property type="nucleotide sequence ID" value="NZ_KY349138.1"/>
</dbReference>
<keyword evidence="1" id="KW-0614">Plasmid</keyword>
<geneLocation type="plasmid" evidence="1">
    <name>pCBMA213_2</name>
</geneLocation>
<organism evidence="1">
    <name type="scientific">Mycolicibacterium sp. CBMA 213</name>
    <dbReference type="NCBI Taxonomy" id="1968788"/>
    <lineage>
        <taxon>Bacteria</taxon>
        <taxon>Bacillati</taxon>
        <taxon>Actinomycetota</taxon>
        <taxon>Actinomycetes</taxon>
        <taxon>Mycobacteriales</taxon>
        <taxon>Mycobacteriaceae</taxon>
        <taxon>Mycolicibacterium</taxon>
    </lineage>
</organism>
<gene>
    <name evidence="1" type="ORF">pCBMA213_2_00053</name>
</gene>
<protein>
    <submittedName>
        <fullName evidence="1">Uncharacterized protein</fullName>
    </submittedName>
</protein>
<dbReference type="EMBL" id="KY349138">
    <property type="protein sequence ID" value="AQS22417.1"/>
    <property type="molecule type" value="Genomic_DNA"/>
</dbReference>
<dbReference type="AlphaFoldDB" id="A0A1S6GKM5"/>
<sequence length="47" mass="5153">MDFTKAVTELGKIVYTSIDHLCTVISMNTAAVDSLADEVKHLRLSQS</sequence>
<name>A0A1S6GKM5_9MYCO</name>
<proteinExistence type="predicted"/>